<organism evidence="1 2">
    <name type="scientific">Bacteroides salyersiae CL02T12C01</name>
    <dbReference type="NCBI Taxonomy" id="997887"/>
    <lineage>
        <taxon>Bacteria</taxon>
        <taxon>Pseudomonadati</taxon>
        <taxon>Bacteroidota</taxon>
        <taxon>Bacteroidia</taxon>
        <taxon>Bacteroidales</taxon>
        <taxon>Bacteroidaceae</taxon>
        <taxon>Bacteroides</taxon>
    </lineage>
</organism>
<comment type="caution">
    <text evidence="1">The sequence shown here is derived from an EMBL/GenBank/DDBJ whole genome shotgun (WGS) entry which is preliminary data.</text>
</comment>
<gene>
    <name evidence="1" type="ORF">HMPREF1071_01390</name>
</gene>
<reference evidence="1 2" key="1">
    <citation type="submission" date="2012-02" db="EMBL/GenBank/DDBJ databases">
        <title>The Genome Sequence of Bacteroides salyersiae CL02T12C01.</title>
        <authorList>
            <consortium name="The Broad Institute Genome Sequencing Platform"/>
            <person name="Earl A."/>
            <person name="Ward D."/>
            <person name="Feldgarden M."/>
            <person name="Gevers D."/>
            <person name="Zitomersky N.L."/>
            <person name="Coyne M.J."/>
            <person name="Comstock L.E."/>
            <person name="Young S.K."/>
            <person name="Zeng Q."/>
            <person name="Gargeya S."/>
            <person name="Fitzgerald M."/>
            <person name="Haas B."/>
            <person name="Abouelleil A."/>
            <person name="Alvarado L."/>
            <person name="Arachchi H.M."/>
            <person name="Berlin A."/>
            <person name="Chapman S.B."/>
            <person name="Gearin G."/>
            <person name="Goldberg J."/>
            <person name="Griggs A."/>
            <person name="Gujja S."/>
            <person name="Hansen M."/>
            <person name="Heiman D."/>
            <person name="Howarth C."/>
            <person name="Larimer J."/>
            <person name="Lui A."/>
            <person name="MacDonald P.J.P."/>
            <person name="McCowen C."/>
            <person name="Montmayeur A."/>
            <person name="Murphy C."/>
            <person name="Neiman D."/>
            <person name="Pearson M."/>
            <person name="Priest M."/>
            <person name="Roberts A."/>
            <person name="Saif S."/>
            <person name="Shea T."/>
            <person name="Sisk P."/>
            <person name="Stolte C."/>
            <person name="Sykes S."/>
            <person name="Wortman J."/>
            <person name="Nusbaum C."/>
            <person name="Birren B."/>
        </authorList>
    </citation>
    <scope>NUCLEOTIDE SEQUENCE [LARGE SCALE GENOMIC DNA]</scope>
    <source>
        <strain evidence="1 2">CL02T12C01</strain>
    </source>
</reference>
<name>I8YWS6_9BACE</name>
<sequence>MCWREQLKQYEYNKNWNAAIKLMQVVIDDNPNDIDGYLFMNYLLMDILVNEMYDNSKHDYYADLLKKYFLESYSRFSNNSEYLFYIGFIASMSEWYFDIEMEDVESMLKKATYLDPESLLYKWGYCCILNQRAEVNTETKYFLSRQILENDMLMKNIMKKGLLGEYLKEFMLLVYESTKVLL</sequence>
<dbReference type="Proteomes" id="UP000005150">
    <property type="component" value="Unassembled WGS sequence"/>
</dbReference>
<evidence type="ECO:0000313" key="1">
    <source>
        <dbReference type="EMBL" id="EIY67067.1"/>
    </source>
</evidence>
<keyword evidence="2" id="KW-1185">Reference proteome</keyword>
<dbReference type="AlphaFoldDB" id="I8YWS6"/>
<protein>
    <submittedName>
        <fullName evidence="1">Uncharacterized protein</fullName>
    </submittedName>
</protein>
<dbReference type="GeneID" id="93115268"/>
<evidence type="ECO:0000313" key="2">
    <source>
        <dbReference type="Proteomes" id="UP000005150"/>
    </source>
</evidence>
<accession>I8YWS6</accession>
<dbReference type="HOGENOM" id="CLU_1616010_0_0_10"/>
<dbReference type="EMBL" id="AGXV01000019">
    <property type="protein sequence ID" value="EIY67067.1"/>
    <property type="molecule type" value="Genomic_DNA"/>
</dbReference>
<proteinExistence type="predicted"/>
<dbReference type="OrthoDB" id="1454313at2"/>
<dbReference type="PATRIC" id="fig|997887.3.peg.1467"/>
<dbReference type="RefSeq" id="WP_007479253.1">
    <property type="nucleotide sequence ID" value="NZ_JH724307.1"/>
</dbReference>